<evidence type="ECO:0000256" key="7">
    <source>
        <dbReference type="ARBA" id="ARBA00023128"/>
    </source>
</evidence>
<protein>
    <recommendedName>
        <fullName evidence="3 9">Mitochondrial import inner membrane translocase subunit Tim21</fullName>
    </recommendedName>
</protein>
<dbReference type="Gene3D" id="3.10.450.320">
    <property type="entry name" value="Mitochondrial import inner membrane translocase subunit Tim21"/>
    <property type="match status" value="1"/>
</dbReference>
<dbReference type="InParanoid" id="G7DU30"/>
<dbReference type="STRING" id="764103.G7DU30"/>
<evidence type="ECO:0000313" key="11">
    <source>
        <dbReference type="EMBL" id="GAA94090.1"/>
    </source>
</evidence>
<reference evidence="11 12" key="1">
    <citation type="journal article" date="2011" name="J. Gen. Appl. Microbiol.">
        <title>Draft genome sequencing of the enigmatic basidiomycete Mixia osmundae.</title>
        <authorList>
            <person name="Nishida H."/>
            <person name="Nagatsuka Y."/>
            <person name="Sugiyama J."/>
        </authorList>
    </citation>
    <scope>NUCLEOTIDE SEQUENCE [LARGE SCALE GENOMIC DNA]</scope>
    <source>
        <strain evidence="12">CBS 9802 / IAM 14324 / JCM 22182 / KY 12970</strain>
    </source>
</reference>
<comment type="function">
    <text evidence="9">Essential component of the TIM23 complex, a complex that mediates the translocation of transit peptide-containing proteins across the mitochondrial inner membrane.</text>
</comment>
<evidence type="ECO:0000256" key="6">
    <source>
        <dbReference type="ARBA" id="ARBA00022989"/>
    </source>
</evidence>
<dbReference type="Pfam" id="PF08294">
    <property type="entry name" value="TIM21"/>
    <property type="match status" value="1"/>
</dbReference>
<dbReference type="Proteomes" id="UP000009131">
    <property type="component" value="Unassembled WGS sequence"/>
</dbReference>
<dbReference type="AlphaFoldDB" id="G7DU30"/>
<feature type="region of interest" description="Disordered" evidence="10">
    <location>
        <begin position="25"/>
        <end position="70"/>
    </location>
</feature>
<dbReference type="EMBL" id="BABT02000028">
    <property type="protein sequence ID" value="GAA94090.1"/>
    <property type="molecule type" value="Genomic_DNA"/>
</dbReference>
<dbReference type="eggNOG" id="ENOG502S7ZJ">
    <property type="taxonomic scope" value="Eukaryota"/>
</dbReference>
<comment type="similarity">
    <text evidence="2 9">Belongs to the TIM21 family.</text>
</comment>
<accession>G7DU30</accession>
<reference evidence="11 12" key="2">
    <citation type="journal article" date="2012" name="Open Biol.">
        <title>Characteristics of nucleosomes and linker DNA regions on the genome of the basidiomycete Mixia osmundae revealed by mono- and dinucleosome mapping.</title>
        <authorList>
            <person name="Nishida H."/>
            <person name="Kondo S."/>
            <person name="Matsumoto T."/>
            <person name="Suzuki Y."/>
            <person name="Yoshikawa H."/>
            <person name="Taylor T.D."/>
            <person name="Sugiyama J."/>
        </authorList>
    </citation>
    <scope>NUCLEOTIDE SEQUENCE [LARGE SCALE GENOMIC DNA]</scope>
    <source>
        <strain evidence="12">CBS 9802 / IAM 14324 / JCM 22182 / KY 12970</strain>
    </source>
</reference>
<keyword evidence="6 9" id="KW-1133">Transmembrane helix</keyword>
<dbReference type="GO" id="GO:0005744">
    <property type="term" value="C:TIM23 mitochondrial import inner membrane translocase complex"/>
    <property type="evidence" value="ECO:0007669"/>
    <property type="project" value="UniProtKB-UniRule"/>
</dbReference>
<keyword evidence="9" id="KW-0999">Mitochondrion inner membrane</keyword>
<evidence type="ECO:0000256" key="8">
    <source>
        <dbReference type="ARBA" id="ARBA00023136"/>
    </source>
</evidence>
<dbReference type="PANTHER" id="PTHR13032">
    <property type="entry name" value="MITOCHONDRIAL IMPORT INNER MEMBRANE TRANSLOCASE SUBUNIT TIM21"/>
    <property type="match status" value="1"/>
</dbReference>
<keyword evidence="9" id="KW-0813">Transport</keyword>
<dbReference type="HOGENOM" id="CLU_891621_0_0_1"/>
<evidence type="ECO:0000256" key="2">
    <source>
        <dbReference type="ARBA" id="ARBA00010867"/>
    </source>
</evidence>
<dbReference type="GO" id="GO:0030150">
    <property type="term" value="P:protein import into mitochondrial matrix"/>
    <property type="evidence" value="ECO:0007669"/>
    <property type="project" value="UniProtKB-UniRule"/>
</dbReference>
<dbReference type="OMA" id="YRIHIRT"/>
<dbReference type="InterPro" id="IPR013261">
    <property type="entry name" value="Tim21"/>
</dbReference>
<dbReference type="OrthoDB" id="436405at2759"/>
<evidence type="ECO:0000256" key="10">
    <source>
        <dbReference type="SAM" id="MobiDB-lite"/>
    </source>
</evidence>
<dbReference type="InterPro" id="IPR038552">
    <property type="entry name" value="Tim21_IMS_sf"/>
</dbReference>
<name>G7DU30_MIXOS</name>
<comment type="caution">
    <text evidence="11">The sequence shown here is derived from an EMBL/GenBank/DDBJ whole genome shotgun (WGS) entry which is preliminary data.</text>
</comment>
<evidence type="ECO:0000313" key="12">
    <source>
        <dbReference type="Proteomes" id="UP000009131"/>
    </source>
</evidence>
<feature type="compositionally biased region" description="Polar residues" evidence="10">
    <location>
        <begin position="25"/>
        <end position="36"/>
    </location>
</feature>
<keyword evidence="9" id="KW-0653">Protein transport</keyword>
<feature type="transmembrane region" description="Helical" evidence="9">
    <location>
        <begin position="95"/>
        <end position="114"/>
    </location>
</feature>
<dbReference type="PANTHER" id="PTHR13032:SF6">
    <property type="entry name" value="MITOCHONDRIAL IMPORT INNER MEMBRANE TRANSLOCASE SUBUNIT TIM21"/>
    <property type="match status" value="1"/>
</dbReference>
<evidence type="ECO:0000256" key="9">
    <source>
        <dbReference type="RuleBase" id="RU367142"/>
    </source>
</evidence>
<keyword evidence="9" id="KW-0811">Translocation</keyword>
<comment type="subcellular location">
    <subcellularLocation>
        <location evidence="9">Mitochondrion inner membrane</location>
        <topology evidence="9">Single-pass membrane protein</topology>
    </subcellularLocation>
    <subcellularLocation>
        <location evidence="1">Mitochondrion membrane</location>
        <topology evidence="1">Single-pass membrane protein</topology>
    </subcellularLocation>
</comment>
<evidence type="ECO:0000256" key="1">
    <source>
        <dbReference type="ARBA" id="ARBA00004304"/>
    </source>
</evidence>
<evidence type="ECO:0000256" key="3">
    <source>
        <dbReference type="ARBA" id="ARBA00020726"/>
    </source>
</evidence>
<evidence type="ECO:0000256" key="4">
    <source>
        <dbReference type="ARBA" id="ARBA00022692"/>
    </source>
</evidence>
<proteinExistence type="inferred from homology"/>
<keyword evidence="5" id="KW-0809">Transit peptide</keyword>
<comment type="subunit">
    <text evidence="9">Component of the TIM23 complex.</text>
</comment>
<evidence type="ECO:0000256" key="5">
    <source>
        <dbReference type="ARBA" id="ARBA00022946"/>
    </source>
</evidence>
<gene>
    <name evidence="11" type="primary">Mo00737</name>
    <name evidence="11" type="ORF">E5Q_00737</name>
</gene>
<dbReference type="RefSeq" id="XP_014569535.1">
    <property type="nucleotide sequence ID" value="XM_014714049.1"/>
</dbReference>
<keyword evidence="4 9" id="KW-0812">Transmembrane</keyword>
<organism evidence="11 12">
    <name type="scientific">Mixia osmundae (strain CBS 9802 / IAM 14324 / JCM 22182 / KY 12970)</name>
    <dbReference type="NCBI Taxonomy" id="764103"/>
    <lineage>
        <taxon>Eukaryota</taxon>
        <taxon>Fungi</taxon>
        <taxon>Dikarya</taxon>
        <taxon>Basidiomycota</taxon>
        <taxon>Pucciniomycotina</taxon>
        <taxon>Mixiomycetes</taxon>
        <taxon>Mixiales</taxon>
        <taxon>Mixiaceae</taxon>
        <taxon>Mixia</taxon>
    </lineage>
</organism>
<keyword evidence="7 9" id="KW-0496">Mitochondrion</keyword>
<keyword evidence="8 9" id="KW-0472">Membrane</keyword>
<keyword evidence="12" id="KW-1185">Reference proteome</keyword>
<sequence length="312" mass="34431">MFRLSRCVCGEPLISLAQRRSASFNTGASGQTSSNVLDDVEREQLRRSAETGSRAGPFPMPPRPDTARPLNASERRSWTELGIGEKLGRLGERSASLVVILFGAGLTTLVIFSLSTELFATNSPTRIVARCVDLIKDDRELNSILRAPYILQGEGAGHRNRRVVSAVTTDPQTGAETMTVRFQIVAQGVDPRDQSLGWMETLKRKVTRPLIVEPSSGRVEVIEPEMEPESKGERQSWWRSWLGAILPAAAPALPRLVPPPKPVLGQFNSADATVTLHKRTDTNEFTIDSLLIEIPNSAHQPKPYRIHIRTRA</sequence>